<dbReference type="KEGG" id="psz:PSTAB_0494"/>
<accession>F8H7Y2</accession>
<organism evidence="2 3">
    <name type="scientific">Stutzerimonas stutzeri (strain ATCC 17588 / DSM 5190 / CCUG 11256 / JCM 5965 / LMG 11199 / NBRC 14165 / NCIMB 11358 / Stanier 221)</name>
    <name type="common">Pseudomonas stutzeri</name>
    <dbReference type="NCBI Taxonomy" id="96563"/>
    <lineage>
        <taxon>Bacteria</taxon>
        <taxon>Pseudomonadati</taxon>
        <taxon>Pseudomonadota</taxon>
        <taxon>Gammaproteobacteria</taxon>
        <taxon>Pseudomonadales</taxon>
        <taxon>Pseudomonadaceae</taxon>
        <taxon>Stutzerimonas</taxon>
    </lineage>
</organism>
<gene>
    <name evidence="2" type="ordered locus">PSTAB_0494</name>
</gene>
<feature type="region of interest" description="Disordered" evidence="1">
    <location>
        <begin position="1"/>
        <end position="26"/>
    </location>
</feature>
<protein>
    <submittedName>
        <fullName evidence="2">Uncharacterized protein</fullName>
    </submittedName>
</protein>
<reference evidence="2 3" key="1">
    <citation type="journal article" date="2011" name="J. Bacteriol.">
        <title>Complete Genome Sequence of the Type Strain Pseudomonas stutzeri CGMCC 1.1803.</title>
        <authorList>
            <person name="Chen M."/>
            <person name="Yan Y."/>
            <person name="Zhang W."/>
            <person name="Lu W."/>
            <person name="Wang J."/>
            <person name="Ping S."/>
            <person name="Lin M."/>
        </authorList>
    </citation>
    <scope>NUCLEOTIDE SEQUENCE [LARGE SCALE GENOMIC DNA]</scope>
    <source>
        <strain evidence="3">ATCC 17588 / DSM 5190 / CCUG 11256 / JCM 5965 / LMG 11199 / NCIMB 11358 / Stanier 221</strain>
    </source>
</reference>
<dbReference type="AlphaFoldDB" id="F8H7Y2"/>
<name>F8H7Y2_STUS2</name>
<dbReference type="HOGENOM" id="CLU_3347625_0_0_6"/>
<dbReference type="Proteomes" id="UP000008932">
    <property type="component" value="Chromosome"/>
</dbReference>
<reference evidence="3" key="3">
    <citation type="submission" date="2011-06" db="EMBL/GenBank/DDBJ databases">
        <title>Complete genome sequence of Pseudomonas stutzeri strain CGMCC 1.1803.</title>
        <authorList>
            <person name="Yan Y."/>
            <person name="Chen M."/>
            <person name="Lu W."/>
            <person name="Zhang W."/>
            <person name="Ping S."/>
            <person name="Lin M."/>
        </authorList>
    </citation>
    <scope>NUCLEOTIDE SEQUENCE [LARGE SCALE GENOMIC DNA]</scope>
    <source>
        <strain evidence="3">ATCC 17588 / DSM 5190 / CCUG 11256 / JCM 5965 / LMG 11199 / NCIMB 11358 / Stanier 221</strain>
    </source>
</reference>
<dbReference type="EMBL" id="CP002881">
    <property type="protein sequence ID" value="AEJ03775.1"/>
    <property type="molecule type" value="Genomic_DNA"/>
</dbReference>
<evidence type="ECO:0000313" key="2">
    <source>
        <dbReference type="EMBL" id="AEJ03775.1"/>
    </source>
</evidence>
<sequence length="37" mass="3787">MAIPTTRLASNIGQAGKPQGALMGVGNGRMQKAKGYL</sequence>
<proteinExistence type="predicted"/>
<reference key="2">
    <citation type="submission" date="2011-06" db="EMBL/GenBank/DDBJ databases">
        <title>Complete Genome Sequence of Pseudomonas stutzeri Strain CGMCC 1.1803.</title>
        <authorList>
            <person name="Yan Y."/>
            <person name="Chen M."/>
            <person name="Lu W."/>
            <person name="Zhang W."/>
            <person name="Ping S."/>
            <person name="Lin M."/>
        </authorList>
    </citation>
    <scope>NUCLEOTIDE SEQUENCE</scope>
    <source>
        <strain>ATCC 17588</strain>
    </source>
</reference>
<evidence type="ECO:0000256" key="1">
    <source>
        <dbReference type="SAM" id="MobiDB-lite"/>
    </source>
</evidence>
<evidence type="ECO:0000313" key="3">
    <source>
        <dbReference type="Proteomes" id="UP000008932"/>
    </source>
</evidence>